<keyword evidence="2" id="KW-0812">Transmembrane</keyword>
<evidence type="ECO:0000256" key="1">
    <source>
        <dbReference type="SAM" id="MobiDB-lite"/>
    </source>
</evidence>
<evidence type="ECO:0000313" key="3">
    <source>
        <dbReference type="EMBL" id="KTB27363.1"/>
    </source>
</evidence>
<gene>
    <name evidence="3" type="ORF">WG66_20065</name>
</gene>
<comment type="caution">
    <text evidence="3">The sequence shown here is derived from an EMBL/GenBank/DDBJ whole genome shotgun (WGS) entry which is preliminary data.</text>
</comment>
<feature type="region of interest" description="Disordered" evidence="1">
    <location>
        <begin position="277"/>
        <end position="334"/>
    </location>
</feature>
<protein>
    <submittedName>
        <fullName evidence="3">Uncharacterized protein</fullName>
    </submittedName>
</protein>
<keyword evidence="2" id="KW-0472">Membrane</keyword>
<evidence type="ECO:0000313" key="4">
    <source>
        <dbReference type="Proteomes" id="UP000054988"/>
    </source>
</evidence>
<dbReference type="AlphaFoldDB" id="A0A0W0ETI7"/>
<name>A0A0W0ETI7_MONRR</name>
<reference evidence="3 4" key="1">
    <citation type="submission" date="2015-12" db="EMBL/GenBank/DDBJ databases">
        <title>Draft genome sequence of Moniliophthora roreri, the causal agent of frosty pod rot of cacao.</title>
        <authorList>
            <person name="Aime M.C."/>
            <person name="Diaz-Valderrama J.R."/>
            <person name="Kijpornyongpan T."/>
            <person name="Phillips-Mora W."/>
        </authorList>
    </citation>
    <scope>NUCLEOTIDE SEQUENCE [LARGE SCALE GENOMIC DNA]</scope>
    <source>
        <strain evidence="3 4">MCA 2952</strain>
    </source>
</reference>
<keyword evidence="2" id="KW-1133">Transmembrane helix</keyword>
<organism evidence="3 4">
    <name type="scientific">Moniliophthora roreri</name>
    <name type="common">Frosty pod rot fungus</name>
    <name type="synonym">Monilia roreri</name>
    <dbReference type="NCBI Taxonomy" id="221103"/>
    <lineage>
        <taxon>Eukaryota</taxon>
        <taxon>Fungi</taxon>
        <taxon>Dikarya</taxon>
        <taxon>Basidiomycota</taxon>
        <taxon>Agaricomycotina</taxon>
        <taxon>Agaricomycetes</taxon>
        <taxon>Agaricomycetidae</taxon>
        <taxon>Agaricales</taxon>
        <taxon>Marasmiineae</taxon>
        <taxon>Marasmiaceae</taxon>
        <taxon>Moniliophthora</taxon>
    </lineage>
</organism>
<sequence length="360" mass="38957">MTDFVGTNRLSDTPRVPRGLMTNQSIFRGNGLTNVDKVASRSMLVQMPPSTTMSRRNWNIPKHRANLDFKKNSLITTISVSDPEGDGTPFSSAKDLPTAAQIPLELNTTFLADYTTPLQPPFPGDPSNPALVATATWKETKVTGDHIRDSATGTYSAPNITITASAVDAPSFPSNGGAIIGGVMVGVLGILAITSLIVKLMRKYYINQRAQTSNIRAFRTGLSTSYHDRPEPFMVECPRNGRTQTDPTYYNSRTAPVPFCKTGRPSLDFEDRVDTFWRDSAGKPSPHTSRPVKPKSPSKSNEDPTQPVSPGRALGEFPKPPPLSVTPGYLRGPSSLMSYNMSSPSAASFTSGTCEYGHAI</sequence>
<accession>A0A0W0ETI7</accession>
<dbReference type="EMBL" id="LATX01002556">
    <property type="protein sequence ID" value="KTB27363.1"/>
    <property type="molecule type" value="Genomic_DNA"/>
</dbReference>
<dbReference type="Proteomes" id="UP000054988">
    <property type="component" value="Unassembled WGS sequence"/>
</dbReference>
<feature type="transmembrane region" description="Helical" evidence="2">
    <location>
        <begin position="178"/>
        <end position="198"/>
    </location>
</feature>
<evidence type="ECO:0000256" key="2">
    <source>
        <dbReference type="SAM" id="Phobius"/>
    </source>
</evidence>
<proteinExistence type="predicted"/>